<dbReference type="GO" id="GO:0046872">
    <property type="term" value="F:metal ion binding"/>
    <property type="evidence" value="ECO:0007669"/>
    <property type="project" value="UniProtKB-KW"/>
</dbReference>
<proteinExistence type="inferred from homology"/>
<evidence type="ECO:0000256" key="5">
    <source>
        <dbReference type="SAM" id="MobiDB-lite"/>
    </source>
</evidence>
<dbReference type="Gene3D" id="3.90.1590.10">
    <property type="entry name" value="glutathione-dependent formaldehyde- activating enzyme (gfa)"/>
    <property type="match status" value="2"/>
</dbReference>
<dbReference type="AlphaFoldDB" id="A0A9W8K202"/>
<evidence type="ECO:0000313" key="7">
    <source>
        <dbReference type="EMBL" id="KAJ3509745.1"/>
    </source>
</evidence>
<dbReference type="OrthoDB" id="5422068at2759"/>
<dbReference type="Pfam" id="PF04828">
    <property type="entry name" value="GFA"/>
    <property type="match status" value="2"/>
</dbReference>
<dbReference type="GO" id="GO:0016846">
    <property type="term" value="F:carbon-sulfur lyase activity"/>
    <property type="evidence" value="ECO:0007669"/>
    <property type="project" value="InterPro"/>
</dbReference>
<dbReference type="PANTHER" id="PTHR33337">
    <property type="entry name" value="GFA DOMAIN-CONTAINING PROTEIN"/>
    <property type="match status" value="1"/>
</dbReference>
<feature type="region of interest" description="Disordered" evidence="5">
    <location>
        <begin position="49"/>
        <end position="70"/>
    </location>
</feature>
<evidence type="ECO:0000259" key="6">
    <source>
        <dbReference type="PROSITE" id="PS51891"/>
    </source>
</evidence>
<protein>
    <recommendedName>
        <fullName evidence="6">CENP-V/GFA domain-containing protein</fullName>
    </recommendedName>
</protein>
<comment type="similarity">
    <text evidence="1">Belongs to the Gfa family.</text>
</comment>
<dbReference type="InterPro" id="IPR011057">
    <property type="entry name" value="Mss4-like_sf"/>
</dbReference>
<evidence type="ECO:0000256" key="2">
    <source>
        <dbReference type="ARBA" id="ARBA00022723"/>
    </source>
</evidence>
<evidence type="ECO:0000313" key="8">
    <source>
        <dbReference type="Proteomes" id="UP001148786"/>
    </source>
</evidence>
<gene>
    <name evidence="7" type="ORF">NLJ89_g5055</name>
</gene>
<feature type="domain" description="CENP-V/GFA" evidence="6">
    <location>
        <begin position="187"/>
        <end position="332"/>
    </location>
</feature>
<organism evidence="7 8">
    <name type="scientific">Agrocybe chaxingu</name>
    <dbReference type="NCBI Taxonomy" id="84603"/>
    <lineage>
        <taxon>Eukaryota</taxon>
        <taxon>Fungi</taxon>
        <taxon>Dikarya</taxon>
        <taxon>Basidiomycota</taxon>
        <taxon>Agaricomycotina</taxon>
        <taxon>Agaricomycetes</taxon>
        <taxon>Agaricomycetidae</taxon>
        <taxon>Agaricales</taxon>
        <taxon>Agaricineae</taxon>
        <taxon>Strophariaceae</taxon>
        <taxon>Agrocybe</taxon>
    </lineage>
</organism>
<sequence>MSFTYVKASCHCGRNVFQIPFETSKLPLATDLCHCNSCRHVTGTMAAQAAPMKGRPLTADSGPESQKPADLSNLSQYNVSAALTRHFCSTCAAYMLYETNHEDGPSTFSVSTGSLERVEGIVKVGYHAFVGDTLDGGMADHYRVLDGVEIPRYEGDLGGPTLPFGWKAESISKKTATSIDPNDDEKLAAYCHCKAISFYLTRATQEAAKDEAAVWLVPAKDDDPTSRPRFMSGHCFCTSCRLSSGATIRSHAIVPRENIIDSRTSLPISLATESKRPEGLKKYESSPGTYREFCGTCGASVFYCPSAQGNGHGSVDTEGEPAVMGIGVGLFDENDSGARAERWCFWSENLFHPEDAIDKAGLEAVKQGVKAVGSVAA</sequence>
<keyword evidence="2" id="KW-0479">Metal-binding</keyword>
<dbReference type="InterPro" id="IPR006913">
    <property type="entry name" value="CENP-V/GFA"/>
</dbReference>
<comment type="caution">
    <text evidence="7">The sequence shown here is derived from an EMBL/GenBank/DDBJ whole genome shotgun (WGS) entry which is preliminary data.</text>
</comment>
<name>A0A9W8K202_9AGAR</name>
<dbReference type="EMBL" id="JANKHO010000454">
    <property type="protein sequence ID" value="KAJ3509745.1"/>
    <property type="molecule type" value="Genomic_DNA"/>
</dbReference>
<dbReference type="PROSITE" id="PS51891">
    <property type="entry name" value="CENP_V_GFA"/>
    <property type="match status" value="2"/>
</dbReference>
<feature type="domain" description="CENP-V/GFA" evidence="6">
    <location>
        <begin position="6"/>
        <end position="130"/>
    </location>
</feature>
<evidence type="ECO:0000256" key="4">
    <source>
        <dbReference type="ARBA" id="ARBA00023239"/>
    </source>
</evidence>
<accession>A0A9W8K202</accession>
<keyword evidence="3" id="KW-0862">Zinc</keyword>
<dbReference type="Proteomes" id="UP001148786">
    <property type="component" value="Unassembled WGS sequence"/>
</dbReference>
<dbReference type="SUPFAM" id="SSF51316">
    <property type="entry name" value="Mss4-like"/>
    <property type="match status" value="2"/>
</dbReference>
<keyword evidence="8" id="KW-1185">Reference proteome</keyword>
<evidence type="ECO:0000256" key="3">
    <source>
        <dbReference type="ARBA" id="ARBA00022833"/>
    </source>
</evidence>
<dbReference type="PANTHER" id="PTHR33337:SF40">
    <property type="entry name" value="CENP-V_GFA DOMAIN-CONTAINING PROTEIN-RELATED"/>
    <property type="match status" value="1"/>
</dbReference>
<evidence type="ECO:0000256" key="1">
    <source>
        <dbReference type="ARBA" id="ARBA00005495"/>
    </source>
</evidence>
<reference evidence="7" key="1">
    <citation type="submission" date="2022-07" db="EMBL/GenBank/DDBJ databases">
        <title>Genome Sequence of Agrocybe chaxingu.</title>
        <authorList>
            <person name="Buettner E."/>
        </authorList>
    </citation>
    <scope>NUCLEOTIDE SEQUENCE</scope>
    <source>
        <strain evidence="7">MP-N11</strain>
    </source>
</reference>
<keyword evidence="4" id="KW-0456">Lyase</keyword>